<proteinExistence type="predicted"/>
<dbReference type="EMBL" id="JAGPNK010000013">
    <property type="protein sequence ID" value="KAH7309887.1"/>
    <property type="molecule type" value="Genomic_DNA"/>
</dbReference>
<keyword evidence="3" id="KW-0560">Oxidoreductase</keyword>
<evidence type="ECO:0000256" key="2">
    <source>
        <dbReference type="ARBA" id="ARBA00022827"/>
    </source>
</evidence>
<organism evidence="4 5">
    <name type="scientific">Stachybotrys elegans</name>
    <dbReference type="NCBI Taxonomy" id="80388"/>
    <lineage>
        <taxon>Eukaryota</taxon>
        <taxon>Fungi</taxon>
        <taxon>Dikarya</taxon>
        <taxon>Ascomycota</taxon>
        <taxon>Pezizomycotina</taxon>
        <taxon>Sordariomycetes</taxon>
        <taxon>Hypocreomycetidae</taxon>
        <taxon>Hypocreales</taxon>
        <taxon>Stachybotryaceae</taxon>
        <taxon>Stachybotrys</taxon>
    </lineage>
</organism>
<dbReference type="InterPro" id="IPR050346">
    <property type="entry name" value="FMO-like"/>
</dbReference>
<dbReference type="PANTHER" id="PTHR23023">
    <property type="entry name" value="DIMETHYLANILINE MONOOXYGENASE"/>
    <property type="match status" value="1"/>
</dbReference>
<evidence type="ECO:0000313" key="5">
    <source>
        <dbReference type="Proteomes" id="UP000813444"/>
    </source>
</evidence>
<dbReference type="SUPFAM" id="SSF51905">
    <property type="entry name" value="FAD/NAD(P)-binding domain"/>
    <property type="match status" value="1"/>
</dbReference>
<reference evidence="4" key="1">
    <citation type="journal article" date="2021" name="Nat. Commun.">
        <title>Genetic determinants of endophytism in the Arabidopsis root mycobiome.</title>
        <authorList>
            <person name="Mesny F."/>
            <person name="Miyauchi S."/>
            <person name="Thiergart T."/>
            <person name="Pickel B."/>
            <person name="Atanasova L."/>
            <person name="Karlsson M."/>
            <person name="Huettel B."/>
            <person name="Barry K.W."/>
            <person name="Haridas S."/>
            <person name="Chen C."/>
            <person name="Bauer D."/>
            <person name="Andreopoulos W."/>
            <person name="Pangilinan J."/>
            <person name="LaButti K."/>
            <person name="Riley R."/>
            <person name="Lipzen A."/>
            <person name="Clum A."/>
            <person name="Drula E."/>
            <person name="Henrissat B."/>
            <person name="Kohler A."/>
            <person name="Grigoriev I.V."/>
            <person name="Martin F.M."/>
            <person name="Hacquard S."/>
        </authorList>
    </citation>
    <scope>NUCLEOTIDE SEQUENCE</scope>
    <source>
        <strain evidence="4">MPI-CAGE-CH-0235</strain>
    </source>
</reference>
<keyword evidence="2" id="KW-0274">FAD</keyword>
<name>A0A8K0WNX4_9HYPO</name>
<dbReference type="GO" id="GO:0016491">
    <property type="term" value="F:oxidoreductase activity"/>
    <property type="evidence" value="ECO:0007669"/>
    <property type="project" value="UniProtKB-KW"/>
</dbReference>
<dbReference type="AlphaFoldDB" id="A0A8K0WNX4"/>
<dbReference type="Proteomes" id="UP000813444">
    <property type="component" value="Unassembled WGS sequence"/>
</dbReference>
<evidence type="ECO:0008006" key="6">
    <source>
        <dbReference type="Google" id="ProtNLM"/>
    </source>
</evidence>
<comment type="caution">
    <text evidence="4">The sequence shown here is derived from an EMBL/GenBank/DDBJ whole genome shotgun (WGS) entry which is preliminary data.</text>
</comment>
<protein>
    <recommendedName>
        <fullName evidence="6">FAD/NAD(P)-binding domain-containing protein</fullName>
    </recommendedName>
</protein>
<keyword evidence="5" id="KW-1185">Reference proteome</keyword>
<keyword evidence="1" id="KW-0285">Flavoprotein</keyword>
<sequence length="534" mass="59534">MECFDCVVVGAGLYGLTAARQFHYTQPSQSLLILDSQSSLGGTWAQERLYPGLKTNNILGGYEIPGFPLDPTRFGIKKGEHIKGVIVHAYLAAYARDNGIAECIRLNQDVLSAEHQDGGGWILTIEGDKPKVFARRLIVSTGQVSIPYMPTFKGQENFGGRIFHAKHFSENSDTIKTAKSVTVFGATKFAWDAVYAYASAGVKVNWIIRASGHGPCWMASIYATPFKIWREPLANTRLLTFFSPCIWGDSDGYGLIRRLIHGTRLGRWIADKIFKLMADDTWKQNNYDVHPNTAKLKPWTEFMFTATSISALNYDRDIYSLIKSDLVHVHIGELDHLGPGMVHLEDGTSFQSDVLLASTGWKHGPGIKFLPGGIASELGIPHESSDSAPRYDLANQHTEVEAADQYILEQFPRLKRQSVWNPNYKPQSDMASGKNGREATPYMLYRFLVPSSPRFLRTRDIAFAGAMSNFSNAITAHMCGLWISAFFAGKRDLGLSPYRKGSWWGELVRPYGPGDYKGVEDEWLRVQGDEAGKN</sequence>
<evidence type="ECO:0000256" key="1">
    <source>
        <dbReference type="ARBA" id="ARBA00022630"/>
    </source>
</evidence>
<dbReference type="InterPro" id="IPR036188">
    <property type="entry name" value="FAD/NAD-bd_sf"/>
</dbReference>
<dbReference type="OrthoDB" id="2915840at2759"/>
<dbReference type="Gene3D" id="3.50.50.60">
    <property type="entry name" value="FAD/NAD(P)-binding domain"/>
    <property type="match status" value="1"/>
</dbReference>
<evidence type="ECO:0000256" key="3">
    <source>
        <dbReference type="ARBA" id="ARBA00023002"/>
    </source>
</evidence>
<dbReference type="Pfam" id="PF13738">
    <property type="entry name" value="Pyr_redox_3"/>
    <property type="match status" value="1"/>
</dbReference>
<gene>
    <name evidence="4" type="ORF">B0I35DRAFT_398083</name>
</gene>
<accession>A0A8K0WNX4</accession>
<evidence type="ECO:0000313" key="4">
    <source>
        <dbReference type="EMBL" id="KAH7309887.1"/>
    </source>
</evidence>